<dbReference type="RefSeq" id="WP_190422949.1">
    <property type="nucleotide sequence ID" value="NZ_JAAOCA010000022.1"/>
</dbReference>
<accession>A0ABR7Z598</accession>
<dbReference type="SUPFAM" id="SSF54593">
    <property type="entry name" value="Glyoxalase/Bleomycin resistance protein/Dihydroxybiphenyl dioxygenase"/>
    <property type="match status" value="2"/>
</dbReference>
<dbReference type="InterPro" id="IPR029068">
    <property type="entry name" value="Glyas_Bleomycin-R_OHBP_Dase"/>
</dbReference>
<keyword evidence="2" id="KW-1185">Reference proteome</keyword>
<proteinExistence type="predicted"/>
<evidence type="ECO:0000313" key="1">
    <source>
        <dbReference type="EMBL" id="MBD1600548.1"/>
    </source>
</evidence>
<reference evidence="1 2" key="1">
    <citation type="journal article" date="2020" name="Insects">
        <title>Bacteria Belonging to Pseudomonas typographi sp. nov. from the Bark Beetle Ips typographus Have Genomic Potential to Aid in the Host Ecology.</title>
        <authorList>
            <person name="Peral-Aranega E."/>
            <person name="Saati-Santamaria Z."/>
            <person name="Kolarik M."/>
            <person name="Rivas R."/>
            <person name="Garcia-Fraile P."/>
        </authorList>
    </citation>
    <scope>NUCLEOTIDE SEQUENCE [LARGE SCALE GENOMIC DNA]</scope>
    <source>
        <strain evidence="1 2">CA3A</strain>
    </source>
</reference>
<dbReference type="Gene3D" id="3.10.180.10">
    <property type="entry name" value="2,3-Dihydroxybiphenyl 1,2-Dioxygenase, domain 1"/>
    <property type="match status" value="1"/>
</dbReference>
<comment type="caution">
    <text evidence="1">The sequence shown here is derived from an EMBL/GenBank/DDBJ whole genome shotgun (WGS) entry which is preliminary data.</text>
</comment>
<evidence type="ECO:0000313" key="2">
    <source>
        <dbReference type="Proteomes" id="UP000805841"/>
    </source>
</evidence>
<dbReference type="Proteomes" id="UP000805841">
    <property type="component" value="Unassembled WGS sequence"/>
</dbReference>
<dbReference type="Pfam" id="PF13669">
    <property type="entry name" value="Glyoxalase_4"/>
    <property type="match status" value="1"/>
</dbReference>
<sequence>MHNSRPGYELPWMFHPTQLVDDLEQAGEWFQRVFGRHRVTWAERWDLSQLSPEYPVDYSFWIMIGEVVHDVICPALYKVDGDAVPWGEHSGLSGISWWVKNSSAFAAAIEAKGLTLIDQAGQPVRGGRFARSLLTDEFTLMSMKADEAGFPHTFSEILGASKDRFAHVDHRLGDGWHLASASPQDPLGIIGCAWQTLSTVDIERAKWLFTEVLDGQYLGQARDAAGAGDAHCVFCAHTVIELVGPRGTAPVDAAAADTFDSITLLVQDLDKVRAHLNACDIRTTLDEADIIRTDPRDCMGVTWGFTRRLAPADPRVTMPAWAALTR</sequence>
<organism evidence="1 2">
    <name type="scientific">Pseudomonas typographi</name>
    <dbReference type="NCBI Taxonomy" id="2715964"/>
    <lineage>
        <taxon>Bacteria</taxon>
        <taxon>Pseudomonadati</taxon>
        <taxon>Pseudomonadota</taxon>
        <taxon>Gammaproteobacteria</taxon>
        <taxon>Pseudomonadales</taxon>
        <taxon>Pseudomonadaceae</taxon>
        <taxon>Pseudomonas</taxon>
    </lineage>
</organism>
<name>A0ABR7Z598_9PSED</name>
<protein>
    <submittedName>
        <fullName evidence="1">VOC family protein</fullName>
    </submittedName>
</protein>
<gene>
    <name evidence="1" type="ORF">HAQ05_17790</name>
</gene>
<dbReference type="EMBL" id="JAAOCA010000022">
    <property type="protein sequence ID" value="MBD1600548.1"/>
    <property type="molecule type" value="Genomic_DNA"/>
</dbReference>